<organism evidence="2 3">
    <name type="scientific">Labedella phragmitis</name>
    <dbReference type="NCBI Taxonomy" id="2498849"/>
    <lineage>
        <taxon>Bacteria</taxon>
        <taxon>Bacillati</taxon>
        <taxon>Actinomycetota</taxon>
        <taxon>Actinomycetes</taxon>
        <taxon>Micrococcales</taxon>
        <taxon>Microbacteriaceae</taxon>
        <taxon>Labedella</taxon>
    </lineage>
</organism>
<dbReference type="EMBL" id="RZNB01000008">
    <property type="protein sequence ID" value="RWZ46253.1"/>
    <property type="molecule type" value="Genomic_DNA"/>
</dbReference>
<evidence type="ECO:0000313" key="2">
    <source>
        <dbReference type="EMBL" id="RWZ46253.1"/>
    </source>
</evidence>
<feature type="compositionally biased region" description="Basic and acidic residues" evidence="1">
    <location>
        <begin position="126"/>
        <end position="151"/>
    </location>
</feature>
<accession>A0A444PPD2</accession>
<dbReference type="InterPro" id="IPR036170">
    <property type="entry name" value="YezG-like_sf"/>
</dbReference>
<evidence type="ECO:0000256" key="1">
    <source>
        <dbReference type="SAM" id="MobiDB-lite"/>
    </source>
</evidence>
<sequence>MEMNEPPILAEAHLRTEMAGALAEAAPAAWRELRYTAASVGGVTDVQASAVFDDERAEPLDAPGRVSLLRSRLRTAMYEPGKGTWFSMTLTVTRDGRAGATYAYDEEPWSHVPIVSSAWLADQEKFPRDPEHRPAWLQRKLAEAGHSDPPRRGTAAGDGGPMLECEAARGVDGD</sequence>
<feature type="region of interest" description="Disordered" evidence="1">
    <location>
        <begin position="126"/>
        <end position="174"/>
    </location>
</feature>
<proteinExistence type="predicted"/>
<keyword evidence="3" id="KW-1185">Reference proteome</keyword>
<comment type="caution">
    <text evidence="2">The sequence shown here is derived from an EMBL/GenBank/DDBJ whole genome shotgun (WGS) entry which is preliminary data.</text>
</comment>
<dbReference type="AlphaFoldDB" id="A0A444PPD2"/>
<evidence type="ECO:0000313" key="3">
    <source>
        <dbReference type="Proteomes" id="UP000288547"/>
    </source>
</evidence>
<reference evidence="2 3" key="1">
    <citation type="submission" date="2018-12" db="EMBL/GenBank/DDBJ databases">
        <authorList>
            <person name="Li F."/>
        </authorList>
    </citation>
    <scope>NUCLEOTIDE SEQUENCE [LARGE SCALE GENOMIC DNA]</scope>
    <source>
        <strain evidence="2 3">11W25H-1</strain>
    </source>
</reference>
<dbReference type="RefSeq" id="WP_128496285.1">
    <property type="nucleotide sequence ID" value="NZ_RZNB01000008.1"/>
</dbReference>
<dbReference type="Proteomes" id="UP000288547">
    <property type="component" value="Unassembled WGS sequence"/>
</dbReference>
<name>A0A444PPD2_9MICO</name>
<protein>
    <submittedName>
        <fullName evidence="2">Uncharacterized protein</fullName>
    </submittedName>
</protein>
<dbReference type="SUPFAM" id="SSF160424">
    <property type="entry name" value="BH3703-like"/>
    <property type="match status" value="1"/>
</dbReference>
<gene>
    <name evidence="2" type="ORF">ELQ90_15910</name>
</gene>
<dbReference type="OrthoDB" id="2216648at2"/>